<dbReference type="AlphaFoldDB" id="A0A3M4LR80"/>
<name>A0A3M4LR80_PSECI</name>
<dbReference type="EMBL" id="RBRE01000062">
    <property type="protein sequence ID" value="RMQ43975.1"/>
    <property type="molecule type" value="Genomic_DNA"/>
</dbReference>
<gene>
    <name evidence="2" type="ORF">ALQ04_04328</name>
</gene>
<protein>
    <recommendedName>
        <fullName evidence="1">Bro-N domain-containing protein</fullName>
    </recommendedName>
</protein>
<dbReference type="SMART" id="SM01040">
    <property type="entry name" value="Bro-N"/>
    <property type="match status" value="1"/>
</dbReference>
<evidence type="ECO:0000313" key="2">
    <source>
        <dbReference type="EMBL" id="RMQ43975.1"/>
    </source>
</evidence>
<dbReference type="Proteomes" id="UP000277236">
    <property type="component" value="Unassembled WGS sequence"/>
</dbReference>
<evidence type="ECO:0000313" key="3">
    <source>
        <dbReference type="Proteomes" id="UP000277236"/>
    </source>
</evidence>
<proteinExistence type="predicted"/>
<accession>A0A3M4LR80</accession>
<comment type="caution">
    <text evidence="2">The sequence shown here is derived from an EMBL/GenBank/DDBJ whole genome shotgun (WGS) entry which is preliminary data.</text>
</comment>
<dbReference type="InterPro" id="IPR003497">
    <property type="entry name" value="BRO_N_domain"/>
</dbReference>
<evidence type="ECO:0000259" key="1">
    <source>
        <dbReference type="PROSITE" id="PS51750"/>
    </source>
</evidence>
<organism evidence="2 3">
    <name type="scientific">Pseudomonas cichorii</name>
    <dbReference type="NCBI Taxonomy" id="36746"/>
    <lineage>
        <taxon>Bacteria</taxon>
        <taxon>Pseudomonadati</taxon>
        <taxon>Pseudomonadota</taxon>
        <taxon>Gammaproteobacteria</taxon>
        <taxon>Pseudomonadales</taxon>
        <taxon>Pseudomonadaceae</taxon>
        <taxon>Pseudomonas</taxon>
    </lineage>
</organism>
<dbReference type="PANTHER" id="PTHR36180">
    <property type="entry name" value="DNA-BINDING PROTEIN-RELATED-RELATED"/>
    <property type="match status" value="1"/>
</dbReference>
<dbReference type="PROSITE" id="PS51750">
    <property type="entry name" value="BRO_N"/>
    <property type="match status" value="1"/>
</dbReference>
<dbReference type="Pfam" id="PF02498">
    <property type="entry name" value="Bro-N"/>
    <property type="match status" value="1"/>
</dbReference>
<feature type="domain" description="Bro-N" evidence="1">
    <location>
        <begin position="23"/>
        <end position="128"/>
    </location>
</feature>
<sequence length="193" mass="22649">MFGSFNYPGAMPMYTLNPSAPCTEQFEAILFNRHHRMLRTVMCNTQAWFCLADLARLMGKQLDERATLKLDPDQRRTAWLQAHGRWEKCVLVSESGVFAMLIHHYIPENRALRQWLTHDVLPVLHQRHTQTNDQPSLNQMQWLGTSLNLLHWRNESWIRLQDMPHVVLEVPPQPKRGMWRKVVETFAGKRIAA</sequence>
<reference evidence="2 3" key="1">
    <citation type="submission" date="2018-08" db="EMBL/GenBank/DDBJ databases">
        <title>Recombination of ecologically and evolutionarily significant loci maintains genetic cohesion in the Pseudomonas syringae species complex.</title>
        <authorList>
            <person name="Dillon M."/>
            <person name="Thakur S."/>
            <person name="Almeida R.N.D."/>
            <person name="Weir B.S."/>
            <person name="Guttman D.S."/>
        </authorList>
    </citation>
    <scope>NUCLEOTIDE SEQUENCE [LARGE SCALE GENOMIC DNA]</scope>
    <source>
        <strain evidence="2 3">ICMP 3353</strain>
    </source>
</reference>
<dbReference type="PANTHER" id="PTHR36180:SF2">
    <property type="entry name" value="BRO FAMILY PROTEIN"/>
    <property type="match status" value="1"/>
</dbReference>